<accession>A0A8A1M602</accession>
<feature type="region of interest" description="Disordered" evidence="1">
    <location>
        <begin position="22"/>
        <end position="42"/>
    </location>
</feature>
<dbReference type="Proteomes" id="UP000663671">
    <property type="component" value="Chromosome 4"/>
</dbReference>
<dbReference type="VEuPathDB" id="FungiDB:I7I51_04870"/>
<evidence type="ECO:0000313" key="2">
    <source>
        <dbReference type="EMBL" id="QSS60074.1"/>
    </source>
</evidence>
<proteinExistence type="predicted"/>
<organism evidence="2 3">
    <name type="scientific">Ajellomyces capsulatus</name>
    <name type="common">Darling's disease fungus</name>
    <name type="synonym">Histoplasma capsulatum</name>
    <dbReference type="NCBI Taxonomy" id="5037"/>
    <lineage>
        <taxon>Eukaryota</taxon>
        <taxon>Fungi</taxon>
        <taxon>Dikarya</taxon>
        <taxon>Ascomycota</taxon>
        <taxon>Pezizomycotina</taxon>
        <taxon>Eurotiomycetes</taxon>
        <taxon>Eurotiomycetidae</taxon>
        <taxon>Onygenales</taxon>
        <taxon>Ajellomycetaceae</taxon>
        <taxon>Histoplasma</taxon>
    </lineage>
</organism>
<protein>
    <submittedName>
        <fullName evidence="2">Uncharacterized protein</fullName>
    </submittedName>
</protein>
<dbReference type="AlphaFoldDB" id="A0A8A1M602"/>
<feature type="compositionally biased region" description="Polar residues" evidence="1">
    <location>
        <begin position="29"/>
        <end position="42"/>
    </location>
</feature>
<dbReference type="EMBL" id="CP069110">
    <property type="protein sequence ID" value="QSS60074.1"/>
    <property type="molecule type" value="Genomic_DNA"/>
</dbReference>
<gene>
    <name evidence="2" type="ORF">I7I51_04870</name>
</gene>
<evidence type="ECO:0000313" key="3">
    <source>
        <dbReference type="Proteomes" id="UP000663671"/>
    </source>
</evidence>
<name>A0A8A1M602_AJECA</name>
<evidence type="ECO:0000256" key="1">
    <source>
        <dbReference type="SAM" id="MobiDB-lite"/>
    </source>
</evidence>
<reference evidence="2" key="1">
    <citation type="submission" date="2021-01" db="EMBL/GenBank/DDBJ databases">
        <title>Chromosome-level genome assembly of a human fungal pathogen reveals clustering of transcriptionally co-regulated genes.</title>
        <authorList>
            <person name="Voorhies M."/>
            <person name="Cohen S."/>
            <person name="Shea T.P."/>
            <person name="Petrus S."/>
            <person name="Munoz J.F."/>
            <person name="Poplawski S."/>
            <person name="Goldman W.E."/>
            <person name="Michael T."/>
            <person name="Cuomo C.A."/>
            <person name="Sil A."/>
            <person name="Beyhan S."/>
        </authorList>
    </citation>
    <scope>NUCLEOTIDE SEQUENCE</scope>
    <source>
        <strain evidence="2">WU24</strain>
    </source>
</reference>
<sequence length="115" mass="12723">MNTTLPPLGPLPWALSLSRPAVARGRNRAPSQPMGSVLVSASPQQRFSPRRYIFMDPFCCPSSVCPPPAAPGLVSFDSDLRTEYDEAGWARTGEVQVSSVYDHRPIDRPPHETRY</sequence>